<reference evidence="2" key="1">
    <citation type="submission" date="2025-08" db="UniProtKB">
        <authorList>
            <consortium name="RefSeq"/>
        </authorList>
    </citation>
    <scope>IDENTIFICATION</scope>
    <source>
        <tissue evidence="2">Kidney</tissue>
    </source>
</reference>
<dbReference type="PANTHER" id="PTHR35348">
    <property type="entry name" value="TESTIS, PROSTATE AND PLACENTA-EXPRESSED PROTEIN"/>
    <property type="match status" value="1"/>
</dbReference>
<dbReference type="CTD" id="374739"/>
<sequence>MARIIDVVPCDDGSAHVYASPAILLPLQRQRNQLAGVKHQLYHPALPTLRRMDMDSVKACLPDTHCQSSTYCSKDEFDNVRFSLLGVPNKPLQCLGITQSGQKLHDKYREGKLQPIAPGINCVRWPSYKHAIEDWSRFLSSGEKFKRPCPSKKVEHFCGYGVRRLKPEVTQNWRYCLNQNPNVDRFGQKPLPYNALNAFRTFGSHYSRANYLTPWH</sequence>
<dbReference type="GeneID" id="105983083"/>
<dbReference type="InParanoid" id="A0A1S3EXX0"/>
<protein>
    <submittedName>
        <fullName evidence="2">Testis, prostate and placenta-expressed protein</fullName>
    </submittedName>
</protein>
<dbReference type="InterPro" id="IPR034584">
    <property type="entry name" value="SPMIP8"/>
</dbReference>
<dbReference type="Pfam" id="PF22574">
    <property type="entry name" value="SPMIP8"/>
    <property type="match status" value="1"/>
</dbReference>
<dbReference type="PANTHER" id="PTHR35348:SF1">
    <property type="entry name" value="TESTIS, PROSTATE AND PLACENTA-EXPRESSED PROTEIN"/>
    <property type="match status" value="1"/>
</dbReference>
<evidence type="ECO:0000313" key="1">
    <source>
        <dbReference type="Proteomes" id="UP000081671"/>
    </source>
</evidence>
<dbReference type="RefSeq" id="XP_012868287.1">
    <property type="nucleotide sequence ID" value="XM_013012833.1"/>
</dbReference>
<evidence type="ECO:0000313" key="2">
    <source>
        <dbReference type="RefSeq" id="XP_012868287.1"/>
    </source>
</evidence>
<proteinExistence type="predicted"/>
<name>A0A1S3EXX0_DIPOR</name>
<accession>A0A1S3EXX0</accession>
<gene>
    <name evidence="2" type="primary">Tepp</name>
</gene>
<keyword evidence="1" id="KW-1185">Reference proteome</keyword>
<dbReference type="AlphaFoldDB" id="A0A1S3EXX0"/>
<dbReference type="KEGG" id="dord:105983083"/>
<dbReference type="Proteomes" id="UP000081671">
    <property type="component" value="Unplaced"/>
</dbReference>
<organism evidence="1 2">
    <name type="scientific">Dipodomys ordii</name>
    <name type="common">Ord's kangaroo rat</name>
    <dbReference type="NCBI Taxonomy" id="10020"/>
    <lineage>
        <taxon>Eukaryota</taxon>
        <taxon>Metazoa</taxon>
        <taxon>Chordata</taxon>
        <taxon>Craniata</taxon>
        <taxon>Vertebrata</taxon>
        <taxon>Euteleostomi</taxon>
        <taxon>Mammalia</taxon>
        <taxon>Eutheria</taxon>
        <taxon>Euarchontoglires</taxon>
        <taxon>Glires</taxon>
        <taxon>Rodentia</taxon>
        <taxon>Castorimorpha</taxon>
        <taxon>Heteromyidae</taxon>
        <taxon>Dipodomyinae</taxon>
        <taxon>Dipodomys</taxon>
    </lineage>
</organism>
<dbReference type="OrthoDB" id="9970246at2759"/>